<evidence type="ECO:0000313" key="3">
    <source>
        <dbReference type="Proteomes" id="UP000274661"/>
    </source>
</evidence>
<organism evidence="2 3">
    <name type="scientific">Sphingomonas ginkgonis</name>
    <dbReference type="NCBI Taxonomy" id="2315330"/>
    <lineage>
        <taxon>Bacteria</taxon>
        <taxon>Pseudomonadati</taxon>
        <taxon>Pseudomonadota</taxon>
        <taxon>Alphaproteobacteria</taxon>
        <taxon>Sphingomonadales</taxon>
        <taxon>Sphingomonadaceae</taxon>
        <taxon>Sphingomonas</taxon>
    </lineage>
</organism>
<feature type="chain" id="PRO_5018717136" evidence="1">
    <location>
        <begin position="20"/>
        <end position="44"/>
    </location>
</feature>
<accession>A0A3R9WPY7</accession>
<dbReference type="Proteomes" id="UP000274661">
    <property type="component" value="Unassembled WGS sequence"/>
</dbReference>
<proteinExistence type="predicted"/>
<keyword evidence="2" id="KW-0449">Lipoprotein</keyword>
<reference evidence="2 3" key="1">
    <citation type="submission" date="2018-12" db="EMBL/GenBank/DDBJ databases">
        <title>Sphingomonas sp. HMF7854 Genome sequencing and assembly.</title>
        <authorList>
            <person name="Cha I."/>
            <person name="Kang H."/>
            <person name="Kim H."/>
            <person name="Kang J."/>
            <person name="Joh K."/>
        </authorList>
    </citation>
    <scope>NUCLEOTIDE SEQUENCE [LARGE SCALE GENOMIC DNA]</scope>
    <source>
        <strain evidence="2 3">HMF7854</strain>
    </source>
</reference>
<comment type="caution">
    <text evidence="2">The sequence shown here is derived from an EMBL/GenBank/DDBJ whole genome shotgun (WGS) entry which is preliminary data.</text>
</comment>
<dbReference type="RefSeq" id="WP_126719456.1">
    <property type="nucleotide sequence ID" value="NZ_RWJF01000001.1"/>
</dbReference>
<feature type="signal peptide" evidence="1">
    <location>
        <begin position="1"/>
        <end position="19"/>
    </location>
</feature>
<keyword evidence="1" id="KW-0732">Signal</keyword>
<dbReference type="EMBL" id="RWJF01000001">
    <property type="protein sequence ID" value="RST31589.1"/>
    <property type="molecule type" value="Genomic_DNA"/>
</dbReference>
<keyword evidence="3" id="KW-1185">Reference proteome</keyword>
<name>A0A3R9WPY7_9SPHN</name>
<gene>
    <name evidence="2" type="ORF">HMF7854_12645</name>
</gene>
<sequence>MVRKMVAVVLVASAMLVAACNTVRGMGEDVSSAANSTENAMNGR</sequence>
<evidence type="ECO:0000256" key="1">
    <source>
        <dbReference type="SAM" id="SignalP"/>
    </source>
</evidence>
<protein>
    <submittedName>
        <fullName evidence="2">Entericidin A/B family lipoprotein</fullName>
    </submittedName>
</protein>
<dbReference type="AlphaFoldDB" id="A0A3R9WPY7"/>
<dbReference type="PROSITE" id="PS51257">
    <property type="entry name" value="PROKAR_LIPOPROTEIN"/>
    <property type="match status" value="1"/>
</dbReference>
<evidence type="ECO:0000313" key="2">
    <source>
        <dbReference type="EMBL" id="RST31589.1"/>
    </source>
</evidence>